<comment type="caution">
    <text evidence="5">The sequence shown here is derived from an EMBL/GenBank/DDBJ whole genome shotgun (WGS) entry which is preliminary data.</text>
</comment>
<evidence type="ECO:0000313" key="5">
    <source>
        <dbReference type="EMBL" id="MDT8998444.1"/>
    </source>
</evidence>
<dbReference type="SUPFAM" id="SSF55729">
    <property type="entry name" value="Acyl-CoA N-acyltransferases (Nat)"/>
    <property type="match status" value="1"/>
</dbReference>
<keyword evidence="6" id="KW-1185">Reference proteome</keyword>
<dbReference type="EC" id="2.3.1.-" evidence="5"/>
<dbReference type="Proteomes" id="UP001246372">
    <property type="component" value="Unassembled WGS sequence"/>
</dbReference>
<proteinExistence type="inferred from homology"/>
<keyword evidence="1 5" id="KW-0808">Transferase</keyword>
<comment type="similarity">
    <text evidence="3">Belongs to the acetyltransferase family. RimJ subfamily.</text>
</comment>
<dbReference type="InterPro" id="IPR000182">
    <property type="entry name" value="GNAT_dom"/>
</dbReference>
<gene>
    <name evidence="5" type="ORF">RQP53_04045</name>
</gene>
<dbReference type="PANTHER" id="PTHR43792:SF8">
    <property type="entry name" value="[RIBOSOMAL PROTEIN US5]-ALANINE N-ACETYLTRANSFERASE"/>
    <property type="match status" value="1"/>
</dbReference>
<dbReference type="PANTHER" id="PTHR43792">
    <property type="entry name" value="GNAT FAMILY, PUTATIVE (AFU_ORTHOLOGUE AFUA_3G00765)-RELATED-RELATED"/>
    <property type="match status" value="1"/>
</dbReference>
<keyword evidence="2 5" id="KW-0012">Acyltransferase</keyword>
<evidence type="ECO:0000256" key="2">
    <source>
        <dbReference type="ARBA" id="ARBA00023315"/>
    </source>
</evidence>
<dbReference type="EMBL" id="JAVXZY010000001">
    <property type="protein sequence ID" value="MDT8998444.1"/>
    <property type="molecule type" value="Genomic_DNA"/>
</dbReference>
<evidence type="ECO:0000259" key="4">
    <source>
        <dbReference type="PROSITE" id="PS51186"/>
    </source>
</evidence>
<evidence type="ECO:0000256" key="3">
    <source>
        <dbReference type="ARBA" id="ARBA00038502"/>
    </source>
</evidence>
<dbReference type="Gene3D" id="3.40.630.30">
    <property type="match status" value="1"/>
</dbReference>
<dbReference type="PROSITE" id="PS51186">
    <property type="entry name" value="GNAT"/>
    <property type="match status" value="1"/>
</dbReference>
<name>A0ABU3P7B9_9BURK</name>
<evidence type="ECO:0000256" key="1">
    <source>
        <dbReference type="ARBA" id="ARBA00022679"/>
    </source>
</evidence>
<dbReference type="RefSeq" id="WP_315648785.1">
    <property type="nucleotide sequence ID" value="NZ_JAVXZY010000001.1"/>
</dbReference>
<evidence type="ECO:0000313" key="6">
    <source>
        <dbReference type="Proteomes" id="UP001246372"/>
    </source>
</evidence>
<protein>
    <submittedName>
        <fullName evidence="5">GNAT family N-acetyltransferase</fullName>
        <ecNumber evidence="5">2.3.1.-</ecNumber>
    </submittedName>
</protein>
<organism evidence="5 6">
    <name type="scientific">Roseateles aquae</name>
    <dbReference type="NCBI Taxonomy" id="3077235"/>
    <lineage>
        <taxon>Bacteria</taxon>
        <taxon>Pseudomonadati</taxon>
        <taxon>Pseudomonadota</taxon>
        <taxon>Betaproteobacteria</taxon>
        <taxon>Burkholderiales</taxon>
        <taxon>Sphaerotilaceae</taxon>
        <taxon>Roseateles</taxon>
    </lineage>
</organism>
<dbReference type="InterPro" id="IPR016181">
    <property type="entry name" value="Acyl_CoA_acyltransferase"/>
</dbReference>
<accession>A0ABU3P7B9</accession>
<dbReference type="GO" id="GO:0016746">
    <property type="term" value="F:acyltransferase activity"/>
    <property type="evidence" value="ECO:0007669"/>
    <property type="project" value="UniProtKB-KW"/>
</dbReference>
<dbReference type="Pfam" id="PF13302">
    <property type="entry name" value="Acetyltransf_3"/>
    <property type="match status" value="1"/>
</dbReference>
<dbReference type="InterPro" id="IPR051531">
    <property type="entry name" value="N-acetyltransferase"/>
</dbReference>
<feature type="domain" description="N-acetyltransferase" evidence="4">
    <location>
        <begin position="12"/>
        <end position="184"/>
    </location>
</feature>
<sequence length="193" mass="21355">MAASTTLYTDRLLLRAAGPALAEALADFHLRNAAHLAPWDPPSPPGFFDTEAVRERLALAGQAFEQGSGYRYLICLREAPDRVIGQCNFSQVSRGPFQNTILGYSLDAQLQGQGLMAEGLRAGCAEMFSERVRLHRIQAGVRPENARSRATLLRLGFALEGHSKRYLFINGAWRDHDLFALLHPSWPDDQPPA</sequence>
<reference evidence="5" key="1">
    <citation type="submission" date="2023-09" db="EMBL/GenBank/DDBJ databases">
        <title>Paucibacter sp. APW11 Genome sequencing and assembly.</title>
        <authorList>
            <person name="Kim I."/>
        </authorList>
    </citation>
    <scope>NUCLEOTIDE SEQUENCE</scope>
    <source>
        <strain evidence="5">APW11</strain>
    </source>
</reference>